<dbReference type="EC" id="2.7.11.1" evidence="2"/>
<dbReference type="PANTHER" id="PTHR47460">
    <property type="entry name" value="SERINE/THREONINE-PROTEIN KINASE-LIKE PROTEIN ACR4"/>
    <property type="match status" value="1"/>
</dbReference>
<keyword evidence="12" id="KW-0418">Kinase</keyword>
<keyword evidence="8" id="KW-0675">Receptor</keyword>
<evidence type="ECO:0000256" key="1">
    <source>
        <dbReference type="ARBA" id="ARBA00004479"/>
    </source>
</evidence>
<keyword evidence="12" id="KW-0808">Transferase</keyword>
<keyword evidence="4" id="KW-0732">Signal</keyword>
<reference evidence="12 13" key="1">
    <citation type="journal article" date="2018" name="Front. Plant Sci.">
        <title>Red Clover (Trifolium pratense) and Zigzag Clover (T. medium) - A Picture of Genomic Similarities and Differences.</title>
        <authorList>
            <person name="Dluhosova J."/>
            <person name="Istvanek J."/>
            <person name="Nedelnik J."/>
            <person name="Repkova J."/>
        </authorList>
    </citation>
    <scope>NUCLEOTIDE SEQUENCE [LARGE SCALE GENOMIC DNA]</scope>
    <source>
        <strain evidence="13">cv. 10/8</strain>
        <tissue evidence="12">Leaf</tissue>
    </source>
</reference>
<organism evidence="12 13">
    <name type="scientific">Trifolium medium</name>
    <dbReference type="NCBI Taxonomy" id="97028"/>
    <lineage>
        <taxon>Eukaryota</taxon>
        <taxon>Viridiplantae</taxon>
        <taxon>Streptophyta</taxon>
        <taxon>Embryophyta</taxon>
        <taxon>Tracheophyta</taxon>
        <taxon>Spermatophyta</taxon>
        <taxon>Magnoliopsida</taxon>
        <taxon>eudicotyledons</taxon>
        <taxon>Gunneridae</taxon>
        <taxon>Pentapetalae</taxon>
        <taxon>rosids</taxon>
        <taxon>fabids</taxon>
        <taxon>Fabales</taxon>
        <taxon>Fabaceae</taxon>
        <taxon>Papilionoideae</taxon>
        <taxon>50 kb inversion clade</taxon>
        <taxon>NPAAA clade</taxon>
        <taxon>Hologalegina</taxon>
        <taxon>IRL clade</taxon>
        <taxon>Trifolieae</taxon>
        <taxon>Trifolium</taxon>
    </lineage>
</organism>
<feature type="non-terminal residue" evidence="12">
    <location>
        <position position="89"/>
    </location>
</feature>
<evidence type="ECO:0000256" key="6">
    <source>
        <dbReference type="ARBA" id="ARBA00023136"/>
    </source>
</evidence>
<accession>A0A392RP21</accession>
<dbReference type="GO" id="GO:0004674">
    <property type="term" value="F:protein serine/threonine kinase activity"/>
    <property type="evidence" value="ECO:0007669"/>
    <property type="project" value="UniProtKB-KW"/>
</dbReference>
<evidence type="ECO:0000256" key="5">
    <source>
        <dbReference type="ARBA" id="ARBA00022989"/>
    </source>
</evidence>
<dbReference type="AlphaFoldDB" id="A0A392RP21"/>
<protein>
    <recommendedName>
        <fullName evidence="2">non-specific serine/threonine protein kinase</fullName>
        <ecNumber evidence="2">2.7.11.1</ecNumber>
    </recommendedName>
</protein>
<evidence type="ECO:0000313" key="13">
    <source>
        <dbReference type="Proteomes" id="UP000265520"/>
    </source>
</evidence>
<keyword evidence="7" id="KW-1015">Disulfide bond</keyword>
<evidence type="ECO:0000256" key="3">
    <source>
        <dbReference type="ARBA" id="ARBA00022692"/>
    </source>
</evidence>
<dbReference type="InterPro" id="IPR009091">
    <property type="entry name" value="RCC1/BLIP-II"/>
</dbReference>
<proteinExistence type="predicted"/>
<dbReference type="SUPFAM" id="SSF50985">
    <property type="entry name" value="RCC1/BLIP-II"/>
    <property type="match status" value="1"/>
</dbReference>
<dbReference type="EMBL" id="LXQA010254895">
    <property type="protein sequence ID" value="MCI38363.1"/>
    <property type="molecule type" value="Genomic_DNA"/>
</dbReference>
<evidence type="ECO:0000256" key="9">
    <source>
        <dbReference type="ARBA" id="ARBA00023180"/>
    </source>
</evidence>
<dbReference type="GO" id="GO:0016020">
    <property type="term" value="C:membrane"/>
    <property type="evidence" value="ECO:0007669"/>
    <property type="project" value="UniProtKB-SubCell"/>
</dbReference>
<dbReference type="PANTHER" id="PTHR47460:SF1">
    <property type="entry name" value="SERINE_THREONINE-PROTEIN KINASE-LIKE PROTEIN ACR4"/>
    <property type="match status" value="1"/>
</dbReference>
<keyword evidence="13" id="KW-1185">Reference proteome</keyword>
<evidence type="ECO:0000256" key="4">
    <source>
        <dbReference type="ARBA" id="ARBA00022729"/>
    </source>
</evidence>
<comment type="subcellular location">
    <subcellularLocation>
        <location evidence="1">Membrane</location>
        <topology evidence="1">Single-pass type I membrane protein</topology>
    </subcellularLocation>
</comment>
<evidence type="ECO:0000256" key="11">
    <source>
        <dbReference type="ARBA" id="ARBA00048679"/>
    </source>
</evidence>
<comment type="caution">
    <text evidence="12">The sequence shown here is derived from an EMBL/GenBank/DDBJ whole genome shotgun (WGS) entry which is preliminary data.</text>
</comment>
<dbReference type="Proteomes" id="UP000265520">
    <property type="component" value="Unassembled WGS sequence"/>
</dbReference>
<keyword evidence="3" id="KW-0812">Transmembrane</keyword>
<comment type="catalytic activity">
    <reaction evidence="11">
        <text>L-seryl-[protein] + ATP = O-phospho-L-seryl-[protein] + ADP + H(+)</text>
        <dbReference type="Rhea" id="RHEA:17989"/>
        <dbReference type="Rhea" id="RHEA-COMP:9863"/>
        <dbReference type="Rhea" id="RHEA-COMP:11604"/>
        <dbReference type="ChEBI" id="CHEBI:15378"/>
        <dbReference type="ChEBI" id="CHEBI:29999"/>
        <dbReference type="ChEBI" id="CHEBI:30616"/>
        <dbReference type="ChEBI" id="CHEBI:83421"/>
        <dbReference type="ChEBI" id="CHEBI:456216"/>
        <dbReference type="EC" id="2.7.11.1"/>
    </reaction>
</comment>
<dbReference type="Gene3D" id="2.130.10.30">
    <property type="entry name" value="Regulator of chromosome condensation 1/beta-lactamase-inhibitor protein II"/>
    <property type="match status" value="1"/>
</dbReference>
<evidence type="ECO:0000313" key="12">
    <source>
        <dbReference type="EMBL" id="MCI38363.1"/>
    </source>
</evidence>
<evidence type="ECO:0000256" key="2">
    <source>
        <dbReference type="ARBA" id="ARBA00012513"/>
    </source>
</evidence>
<keyword evidence="9" id="KW-0325">Glycoprotein</keyword>
<name>A0A392RP21_9FABA</name>
<sequence>MAVLNDSFSDQSVTNLEMNRVVSGEGFTCGGVRDGGLVCWGPNSENLKVSNVSDSFAVLVAGRTAVCGVSNISGDVRCWGDIEPPSTEI</sequence>
<keyword evidence="5" id="KW-1133">Transmembrane helix</keyword>
<evidence type="ECO:0000256" key="8">
    <source>
        <dbReference type="ARBA" id="ARBA00023170"/>
    </source>
</evidence>
<evidence type="ECO:0000256" key="10">
    <source>
        <dbReference type="ARBA" id="ARBA00047899"/>
    </source>
</evidence>
<evidence type="ECO:0000256" key="7">
    <source>
        <dbReference type="ARBA" id="ARBA00023157"/>
    </source>
</evidence>
<comment type="catalytic activity">
    <reaction evidence="10">
        <text>L-threonyl-[protein] + ATP = O-phospho-L-threonyl-[protein] + ADP + H(+)</text>
        <dbReference type="Rhea" id="RHEA:46608"/>
        <dbReference type="Rhea" id="RHEA-COMP:11060"/>
        <dbReference type="Rhea" id="RHEA-COMP:11605"/>
        <dbReference type="ChEBI" id="CHEBI:15378"/>
        <dbReference type="ChEBI" id="CHEBI:30013"/>
        <dbReference type="ChEBI" id="CHEBI:30616"/>
        <dbReference type="ChEBI" id="CHEBI:61977"/>
        <dbReference type="ChEBI" id="CHEBI:456216"/>
        <dbReference type="EC" id="2.7.11.1"/>
    </reaction>
</comment>
<keyword evidence="6" id="KW-0472">Membrane</keyword>